<protein>
    <submittedName>
        <fullName evidence="2">Uncharacterized protein</fullName>
    </submittedName>
</protein>
<accession>A0A914X8P2</accession>
<dbReference type="WBParaSite" id="PSAMB.scaffold6874size8657.g29262.t1">
    <property type="protein sequence ID" value="PSAMB.scaffold6874size8657.g29262.t1"/>
    <property type="gene ID" value="PSAMB.scaffold6874size8657.g29262"/>
</dbReference>
<evidence type="ECO:0000313" key="1">
    <source>
        <dbReference type="Proteomes" id="UP000887566"/>
    </source>
</evidence>
<organism evidence="1 2">
    <name type="scientific">Plectus sambesii</name>
    <dbReference type="NCBI Taxonomy" id="2011161"/>
    <lineage>
        <taxon>Eukaryota</taxon>
        <taxon>Metazoa</taxon>
        <taxon>Ecdysozoa</taxon>
        <taxon>Nematoda</taxon>
        <taxon>Chromadorea</taxon>
        <taxon>Plectida</taxon>
        <taxon>Plectina</taxon>
        <taxon>Plectoidea</taxon>
        <taxon>Plectidae</taxon>
        <taxon>Plectus</taxon>
    </lineage>
</organism>
<reference evidence="2" key="1">
    <citation type="submission" date="2022-11" db="UniProtKB">
        <authorList>
            <consortium name="WormBaseParasite"/>
        </authorList>
    </citation>
    <scope>IDENTIFICATION</scope>
</reference>
<proteinExistence type="predicted"/>
<sequence>MQQQNGIIYTPSEQDERYAKNNTGTRTRYNDDYHATARWGIGVPLRRGAVGRFGRSDHQPLVHRASHSAAPSHAHFDTPHQGRAAAREDLLRHRHIGNAIDTADISHINESDTSDAIDINDNDISDTVEQAPNNGRRIFIIAMQNIGKQPRSPA</sequence>
<dbReference type="AlphaFoldDB" id="A0A914X8P2"/>
<evidence type="ECO:0000313" key="2">
    <source>
        <dbReference type="WBParaSite" id="PSAMB.scaffold6874size8657.g29262.t1"/>
    </source>
</evidence>
<dbReference type="Proteomes" id="UP000887566">
    <property type="component" value="Unplaced"/>
</dbReference>
<name>A0A914X8P2_9BILA</name>
<keyword evidence="1" id="KW-1185">Reference proteome</keyword>